<dbReference type="AlphaFoldDB" id="A0A6N1X8L2"/>
<protein>
    <recommendedName>
        <fullName evidence="3">LysR substrate binding domain-containing protein</fullName>
    </recommendedName>
</protein>
<dbReference type="Proteomes" id="UP000509579">
    <property type="component" value="Plasmid unnamed2"/>
</dbReference>
<geneLocation type="plasmid" evidence="1 2">
    <name>unnamed2</name>
</geneLocation>
<gene>
    <name evidence="1" type="ORF">HUK68_22410</name>
</gene>
<accession>A0A6N1X8L2</accession>
<proteinExistence type="predicted"/>
<dbReference type="KEGG" id="aant:HUK68_22410"/>
<name>A0A6N1X8L2_9BURK</name>
<dbReference type="SUPFAM" id="SSF53850">
    <property type="entry name" value="Periplasmic binding protein-like II"/>
    <property type="match status" value="1"/>
</dbReference>
<reference evidence="1 2" key="1">
    <citation type="submission" date="2020-06" db="EMBL/GenBank/DDBJ databases">
        <title>Acidovorax antarctica sp. nov., isolated from Corinth ice sheet soil, Antarctic Fields Peninsula.</title>
        <authorList>
            <person name="Xu Q."/>
            <person name="Peng F."/>
        </authorList>
    </citation>
    <scope>NUCLEOTIDE SEQUENCE [LARGE SCALE GENOMIC DNA]</scope>
    <source>
        <strain evidence="1 2">16-35-5</strain>
        <plasmid evidence="1 2">unnamed2</plasmid>
    </source>
</reference>
<dbReference type="RefSeq" id="WP_175506495.1">
    <property type="nucleotide sequence ID" value="NZ_CP054842.1"/>
</dbReference>
<dbReference type="EMBL" id="CP054842">
    <property type="protein sequence ID" value="QKV55709.1"/>
    <property type="molecule type" value="Genomic_DNA"/>
</dbReference>
<keyword evidence="2" id="KW-1185">Reference proteome</keyword>
<sequence length="81" mass="9039">MLGEMARTGIAVAQLPVGYYTPELKHKQLVRLKVEPELPDVEYFAIYRRAIGHALAGPVAKMAKEHCNFAASSTSRSWIRP</sequence>
<evidence type="ECO:0000313" key="1">
    <source>
        <dbReference type="EMBL" id="QKV55709.1"/>
    </source>
</evidence>
<keyword evidence="1" id="KW-0614">Plasmid</keyword>
<organism evidence="1 2">
    <name type="scientific">Comamonas antarctica</name>
    <dbReference type="NCBI Taxonomy" id="2743470"/>
    <lineage>
        <taxon>Bacteria</taxon>
        <taxon>Pseudomonadati</taxon>
        <taxon>Pseudomonadota</taxon>
        <taxon>Betaproteobacteria</taxon>
        <taxon>Burkholderiales</taxon>
        <taxon>Comamonadaceae</taxon>
        <taxon>Comamonas</taxon>
    </lineage>
</organism>
<evidence type="ECO:0008006" key="3">
    <source>
        <dbReference type="Google" id="ProtNLM"/>
    </source>
</evidence>
<evidence type="ECO:0000313" key="2">
    <source>
        <dbReference type="Proteomes" id="UP000509579"/>
    </source>
</evidence>